<gene>
    <name evidence="1" type="ORF">OVN521_LOCUS6334</name>
</gene>
<accession>A0A819E109</accession>
<dbReference type="AlphaFoldDB" id="A0A819E109"/>
<dbReference type="EMBL" id="CAJOBG010000661">
    <property type="protein sequence ID" value="CAF3842277.1"/>
    <property type="molecule type" value="Genomic_DNA"/>
</dbReference>
<reference evidence="1" key="1">
    <citation type="submission" date="2021-02" db="EMBL/GenBank/DDBJ databases">
        <authorList>
            <person name="Nowell W R."/>
        </authorList>
    </citation>
    <scope>NUCLEOTIDE SEQUENCE</scope>
</reference>
<evidence type="ECO:0000313" key="1">
    <source>
        <dbReference type="EMBL" id="CAF3842277.1"/>
    </source>
</evidence>
<comment type="caution">
    <text evidence="1">The sequence shown here is derived from an EMBL/GenBank/DDBJ whole genome shotgun (WGS) entry which is preliminary data.</text>
</comment>
<dbReference type="SUPFAM" id="SSF50978">
    <property type="entry name" value="WD40 repeat-like"/>
    <property type="match status" value="1"/>
</dbReference>
<proteinExistence type="predicted"/>
<protein>
    <submittedName>
        <fullName evidence="1">Uncharacterized protein</fullName>
    </submittedName>
</protein>
<dbReference type="Gene3D" id="2.130.10.10">
    <property type="entry name" value="YVTN repeat-like/Quinoprotein amine dehydrogenase"/>
    <property type="match status" value="1"/>
</dbReference>
<keyword evidence="2" id="KW-1185">Reference proteome</keyword>
<name>A0A819E109_9BILA</name>
<dbReference type="Proteomes" id="UP000663866">
    <property type="component" value="Unassembled WGS sequence"/>
</dbReference>
<evidence type="ECO:0000313" key="2">
    <source>
        <dbReference type="Proteomes" id="UP000663866"/>
    </source>
</evidence>
<dbReference type="InterPro" id="IPR036322">
    <property type="entry name" value="WD40_repeat_dom_sf"/>
</dbReference>
<organism evidence="1 2">
    <name type="scientific">Rotaria magnacalcarata</name>
    <dbReference type="NCBI Taxonomy" id="392030"/>
    <lineage>
        <taxon>Eukaryota</taxon>
        <taxon>Metazoa</taxon>
        <taxon>Spiralia</taxon>
        <taxon>Gnathifera</taxon>
        <taxon>Rotifera</taxon>
        <taxon>Eurotatoria</taxon>
        <taxon>Bdelloidea</taxon>
        <taxon>Philodinida</taxon>
        <taxon>Philodinidae</taxon>
        <taxon>Rotaria</taxon>
    </lineage>
</organism>
<dbReference type="InterPro" id="IPR015943">
    <property type="entry name" value="WD40/YVTN_repeat-like_dom_sf"/>
</dbReference>
<sequence>MCTSAIVLSPNLIICAGKDGQIRLFQSSNKRNIRTLQVGLGSIQSMIPSTSGNSYLLSINNNPAIVEIQVNIES</sequence>